<keyword evidence="2" id="KW-0574">Periplasm</keyword>
<dbReference type="Gene3D" id="3.40.190.10">
    <property type="entry name" value="Periplasmic binding protein-like II"/>
    <property type="match status" value="2"/>
</dbReference>
<proteinExistence type="predicted"/>
<dbReference type="InterPro" id="IPR006059">
    <property type="entry name" value="SBP"/>
</dbReference>
<dbReference type="Pfam" id="PF13416">
    <property type="entry name" value="SBP_bac_8"/>
    <property type="match status" value="1"/>
</dbReference>
<protein>
    <submittedName>
        <fullName evidence="3">Extracellular solute-binding protein</fullName>
    </submittedName>
</protein>
<evidence type="ECO:0000313" key="3">
    <source>
        <dbReference type="EMBL" id="QKD02475.1"/>
    </source>
</evidence>
<dbReference type="InterPro" id="IPR006311">
    <property type="entry name" value="TAT_signal"/>
</dbReference>
<sequence length="427" mass="46058">MASCAGLQGSLPASFRCAGKKTKFRGIPLPRTPAGRNVNDQRWENGRIDLNRFTTSVSRRTLLKVTAVGAGALAAPAFISRAALASSGELNFMGWAGYPDLAAKVFPAFEKATGIKVNFNEQPDQDAMFAQAKLSLQTGAIDVAEPTVDRIGGWASNGLTQGWDVSKLNIDNYLPGLADGKMGEMATVGGKRMIVLSVWGTEAIVYSKADAPTEYGKASLGDLFDPKFVGKVCLRPHSALAAMGRYLESEGKLPKPWLDGYKDEATMKQLWDIALAEAVKTKSNVVQFWSGENEAQAAYRTNGAVIGLNWDSTGYNLRADGFGYIAPKEGAFAWNQGFALLSNAKNVEQAHEFAKWVATPEGSAGWAAAFSANPVAKGAIDLASAEVKAFYTSALPSDATQKLWWWPEQQAWFIKLRGEYADKYKAA</sequence>
<dbReference type="Proteomes" id="UP000503017">
    <property type="component" value="Chromosome"/>
</dbReference>
<dbReference type="EMBL" id="CP033367">
    <property type="protein sequence ID" value="QKD02475.1"/>
    <property type="molecule type" value="Genomic_DNA"/>
</dbReference>
<dbReference type="GO" id="GO:0019808">
    <property type="term" value="F:polyamine binding"/>
    <property type="evidence" value="ECO:0007669"/>
    <property type="project" value="InterPro"/>
</dbReference>
<name>A0A6M7WKT4_RHILI</name>
<organism evidence="3 4">
    <name type="scientific">Mesorhizobium loti R88b</name>
    <dbReference type="NCBI Taxonomy" id="935548"/>
    <lineage>
        <taxon>Bacteria</taxon>
        <taxon>Pseudomonadati</taxon>
        <taxon>Pseudomonadota</taxon>
        <taxon>Alphaproteobacteria</taxon>
        <taxon>Hyphomicrobiales</taxon>
        <taxon>Phyllobacteriaceae</taxon>
        <taxon>Mesorhizobium</taxon>
    </lineage>
</organism>
<accession>A0A6M7WKT4</accession>
<reference evidence="3 4" key="1">
    <citation type="submission" date="2018-10" db="EMBL/GenBank/DDBJ databases">
        <authorList>
            <person name="Perry B.J."/>
            <person name="Sullivan J.T."/>
            <person name="Murphy R.J.T."/>
            <person name="Ramsay J.P."/>
            <person name="Ronson C.W."/>
        </authorList>
    </citation>
    <scope>NUCLEOTIDE SEQUENCE [LARGE SCALE GENOMIC DNA]</scope>
    <source>
        <strain evidence="3 4">R88b</strain>
    </source>
</reference>
<evidence type="ECO:0000256" key="2">
    <source>
        <dbReference type="ARBA" id="ARBA00022764"/>
    </source>
</evidence>
<dbReference type="AlphaFoldDB" id="A0A6M7WKT4"/>
<dbReference type="GO" id="GO:0015846">
    <property type="term" value="P:polyamine transport"/>
    <property type="evidence" value="ECO:0007669"/>
    <property type="project" value="InterPro"/>
</dbReference>
<dbReference type="PROSITE" id="PS51318">
    <property type="entry name" value="TAT"/>
    <property type="match status" value="1"/>
</dbReference>
<dbReference type="SUPFAM" id="SSF53850">
    <property type="entry name" value="Periplasmic binding protein-like II"/>
    <property type="match status" value="1"/>
</dbReference>
<evidence type="ECO:0000313" key="4">
    <source>
        <dbReference type="Proteomes" id="UP000503017"/>
    </source>
</evidence>
<keyword evidence="1" id="KW-0732">Signal</keyword>
<dbReference type="GO" id="GO:0042597">
    <property type="term" value="C:periplasmic space"/>
    <property type="evidence" value="ECO:0007669"/>
    <property type="project" value="InterPro"/>
</dbReference>
<evidence type="ECO:0000256" key="1">
    <source>
        <dbReference type="ARBA" id="ARBA00022729"/>
    </source>
</evidence>
<dbReference type="InterPro" id="IPR001188">
    <property type="entry name" value="Sperm_putr-bd"/>
</dbReference>
<gene>
    <name evidence="3" type="ORF">EB235_14000</name>
</gene>
<dbReference type="PRINTS" id="PR00909">
    <property type="entry name" value="SPERMDNBNDNG"/>
</dbReference>
<dbReference type="PANTHER" id="PTHR30006:SF2">
    <property type="entry name" value="ABC TRANSPORTER SUBSTRATE-BINDING PROTEIN"/>
    <property type="match status" value="1"/>
</dbReference>
<dbReference type="PANTHER" id="PTHR30006">
    <property type="entry name" value="THIAMINE-BINDING PERIPLASMIC PROTEIN-RELATED"/>
    <property type="match status" value="1"/>
</dbReference>